<dbReference type="AlphaFoldDB" id="A0A7G5EG61"/>
<evidence type="ECO:0000256" key="1">
    <source>
        <dbReference type="SAM" id="Phobius"/>
    </source>
</evidence>
<protein>
    <submittedName>
        <fullName evidence="2">Uncharacterized protein</fullName>
    </submittedName>
</protein>
<organism evidence="2 3">
    <name type="scientific">Comamonas piscis</name>
    <dbReference type="NCBI Taxonomy" id="1562974"/>
    <lineage>
        <taxon>Bacteria</taxon>
        <taxon>Pseudomonadati</taxon>
        <taxon>Pseudomonadota</taxon>
        <taxon>Betaproteobacteria</taxon>
        <taxon>Burkholderiales</taxon>
        <taxon>Comamonadaceae</taxon>
        <taxon>Comamonas</taxon>
    </lineage>
</organism>
<dbReference type="KEGG" id="cpis:HS961_09115"/>
<keyword evidence="1" id="KW-1133">Transmembrane helix</keyword>
<dbReference type="EMBL" id="CP058554">
    <property type="protein sequence ID" value="QMV72986.1"/>
    <property type="molecule type" value="Genomic_DNA"/>
</dbReference>
<proteinExistence type="predicted"/>
<feature type="transmembrane region" description="Helical" evidence="1">
    <location>
        <begin position="250"/>
        <end position="275"/>
    </location>
</feature>
<evidence type="ECO:0000313" key="2">
    <source>
        <dbReference type="EMBL" id="QMV72986.1"/>
    </source>
</evidence>
<keyword evidence="3" id="KW-1185">Reference proteome</keyword>
<sequence length="281" mass="31459">MPPNYASTITTWFTSRWQRGPKVHIAPTARHLPVPAPEDARGLFYKGEVHVVAEQAPTTVVQTLAHEAVGHYGMRKWLGAEWPTFMRGIQNGAKSGDKGLRQLQAHIRQTYVDGKGNYQLSARQESDEIAAYAAEELICYQTGTLRPDRAWQKAFLATRGRLIREGLLLDGSISREELEGALFLAAKHMEGLPWMRPESRIFRFLELCGNILGMAPKFDPLKRPPTYLENMELLRRADQQVKDKEERSGFISVCIGLVGLVGLVAAIGLMLFGVAQMIFGR</sequence>
<dbReference type="Proteomes" id="UP000515240">
    <property type="component" value="Chromosome"/>
</dbReference>
<dbReference type="RefSeq" id="WP_182327392.1">
    <property type="nucleotide sequence ID" value="NZ_CP058554.1"/>
</dbReference>
<keyword evidence="1" id="KW-0812">Transmembrane</keyword>
<keyword evidence="1" id="KW-0472">Membrane</keyword>
<reference evidence="2 3" key="1">
    <citation type="journal article" date="2020" name="G3 (Bethesda)">
        <title>CeMbio - The Caenorhabditis elegans Microbiome Resource.</title>
        <authorList>
            <person name="Dirksen P."/>
            <person name="Assie A."/>
            <person name="Zimmermann J."/>
            <person name="Zhang F."/>
            <person name="Tietje A.M."/>
            <person name="Marsh S.A."/>
            <person name="Felix M.A."/>
            <person name="Shapira M."/>
            <person name="Kaleta C."/>
            <person name="Schulenburg H."/>
            <person name="Samuel B."/>
        </authorList>
    </citation>
    <scope>NUCLEOTIDE SEQUENCE [LARGE SCALE GENOMIC DNA]</scope>
    <source>
        <strain evidence="2 3">BIGb0172</strain>
    </source>
</reference>
<gene>
    <name evidence="2" type="ORF">HS961_09115</name>
</gene>
<name>A0A7G5EG61_9BURK</name>
<accession>A0A7G5EG61</accession>
<evidence type="ECO:0000313" key="3">
    <source>
        <dbReference type="Proteomes" id="UP000515240"/>
    </source>
</evidence>